<dbReference type="Gene3D" id="3.40.50.300">
    <property type="entry name" value="P-loop containing nucleotide triphosphate hydrolases"/>
    <property type="match status" value="1"/>
</dbReference>
<dbReference type="SUPFAM" id="SSF52540">
    <property type="entry name" value="P-loop containing nucleoside triphosphate hydrolases"/>
    <property type="match status" value="1"/>
</dbReference>
<organism evidence="3 4">
    <name type="scientific">Micromonospora qiuiae</name>
    <dbReference type="NCBI Taxonomy" id="502268"/>
    <lineage>
        <taxon>Bacteria</taxon>
        <taxon>Bacillati</taxon>
        <taxon>Actinomycetota</taxon>
        <taxon>Actinomycetes</taxon>
        <taxon>Micromonosporales</taxon>
        <taxon>Micromonosporaceae</taxon>
        <taxon>Micromonospora</taxon>
    </lineage>
</organism>
<dbReference type="EMBL" id="BOPC01000045">
    <property type="protein sequence ID" value="GIJ28313.1"/>
    <property type="molecule type" value="Genomic_DNA"/>
</dbReference>
<dbReference type="Proteomes" id="UP000653076">
    <property type="component" value="Unassembled WGS sequence"/>
</dbReference>
<dbReference type="InterPro" id="IPR002543">
    <property type="entry name" value="FtsK_dom"/>
</dbReference>
<dbReference type="RefSeq" id="WP_204035833.1">
    <property type="nucleotide sequence ID" value="NZ_BOPC01000045.1"/>
</dbReference>
<evidence type="ECO:0000313" key="3">
    <source>
        <dbReference type="EMBL" id="GIJ28313.1"/>
    </source>
</evidence>
<feature type="domain" description="FtsK" evidence="2">
    <location>
        <begin position="271"/>
        <end position="396"/>
    </location>
</feature>
<feature type="transmembrane region" description="Helical" evidence="1">
    <location>
        <begin position="20"/>
        <end position="36"/>
    </location>
</feature>
<reference evidence="3 4" key="1">
    <citation type="submission" date="2021-01" db="EMBL/GenBank/DDBJ databases">
        <title>Whole genome shotgun sequence of Verrucosispora qiuiae NBRC 106684.</title>
        <authorList>
            <person name="Komaki H."/>
            <person name="Tamura T."/>
        </authorList>
    </citation>
    <scope>NUCLEOTIDE SEQUENCE [LARGE SCALE GENOMIC DNA]</scope>
    <source>
        <strain evidence="3 4">NBRC 106684</strain>
    </source>
</reference>
<keyword evidence="4" id="KW-1185">Reference proteome</keyword>
<feature type="transmembrane region" description="Helical" evidence="1">
    <location>
        <begin position="95"/>
        <end position="113"/>
    </location>
</feature>
<evidence type="ECO:0000259" key="2">
    <source>
        <dbReference type="Pfam" id="PF01580"/>
    </source>
</evidence>
<name>A0ABQ4JDQ9_9ACTN</name>
<feature type="transmembrane region" description="Helical" evidence="1">
    <location>
        <begin position="66"/>
        <end position="83"/>
    </location>
</feature>
<keyword evidence="1" id="KW-1133">Transmembrane helix</keyword>
<comment type="caution">
    <text evidence="3">The sequence shown here is derived from an EMBL/GenBank/DDBJ whole genome shotgun (WGS) entry which is preliminary data.</text>
</comment>
<dbReference type="Pfam" id="PF01580">
    <property type="entry name" value="FtsK_SpoIIIE"/>
    <property type="match status" value="1"/>
</dbReference>
<keyword evidence="1" id="KW-0812">Transmembrane</keyword>
<evidence type="ECO:0000313" key="4">
    <source>
        <dbReference type="Proteomes" id="UP000653076"/>
    </source>
</evidence>
<sequence length="644" mass="68385">MSTRTVSEIRADRAAKASRALTALLAVTAYAVSWIVRRSWRRLFPFYWVLAELVVASVAGPLGVSWQTVAILALAIAATAAGWRARSRAVRAWRAAIAVVLGTFAVATVAAGGPDAMAAHPTLTIFGPTLAGVVLGWPWWHHLRQRPPEPEPAPQETPVVVDEPTVDPLTAHWQQRWQHEVVGQGVCTGTTLTRAVNPRPGVTEALIRLAPNTKPGPLLKAGTDVEVALDLDEGTVGWRSTGKTARLQIIIVERSHILDGVAWTGPTYADGRCEIARFTDGSPGHWIVSRPNFGVLGGLVVGSSGSGKSRALGALIANLLEGGVQVAVGDPQNGQSLPAWKDAVEYHPGVDKTSLLGRRVHAEIMRRSKLLADAGVDAFDENDPRVKALGLRAFVVIIDECQLVLIPNTPIVALFEQAAETMRKTGVGLVLATQLPQMRSLGGSVRLRDALVAGNALILRLSNRGSGTTILPDDFVGNPFTIEREIDGKTTAGMGYLRHSNRVGMLCRVPFLDEAAAAAASPRVPVRWNVPEIDPASPIVLPGHRAPAKAATTMGGGSAVDRLRAAFGGGRKPTTVVEQVAQPQTSAEWVLACLRRGPASAQALLDRPDCPVNQAQLYAVLARLKDSGRITPPAQRGGPFTIAG</sequence>
<gene>
    <name evidence="3" type="ORF">Vqi01_34750</name>
</gene>
<accession>A0ABQ4JDQ9</accession>
<dbReference type="InterPro" id="IPR027417">
    <property type="entry name" value="P-loop_NTPase"/>
</dbReference>
<protein>
    <recommendedName>
        <fullName evidence="2">FtsK domain-containing protein</fullName>
    </recommendedName>
</protein>
<proteinExistence type="predicted"/>
<evidence type="ECO:0000256" key="1">
    <source>
        <dbReference type="SAM" id="Phobius"/>
    </source>
</evidence>
<keyword evidence="1" id="KW-0472">Membrane</keyword>